<evidence type="ECO:0000313" key="2">
    <source>
        <dbReference type="WBParaSite" id="maker-uti_cns_0002042-snap-gene-0.51-mRNA-1"/>
    </source>
</evidence>
<dbReference type="AlphaFoldDB" id="A0A1I8GIZ0"/>
<dbReference type="WBParaSite" id="maker-uti_cns_0002042-snap-gene-0.51-mRNA-1">
    <property type="protein sequence ID" value="maker-uti_cns_0002042-snap-gene-0.51-mRNA-1"/>
    <property type="gene ID" value="maker-uti_cns_0002042-snap-gene-0.51"/>
</dbReference>
<proteinExistence type="predicted"/>
<evidence type="ECO:0000313" key="1">
    <source>
        <dbReference type="Proteomes" id="UP000095280"/>
    </source>
</evidence>
<protein>
    <submittedName>
        <fullName evidence="2">Fibronectin type-III domain-containing protein</fullName>
    </submittedName>
</protein>
<organism evidence="1 2">
    <name type="scientific">Macrostomum lignano</name>
    <dbReference type="NCBI Taxonomy" id="282301"/>
    <lineage>
        <taxon>Eukaryota</taxon>
        <taxon>Metazoa</taxon>
        <taxon>Spiralia</taxon>
        <taxon>Lophotrochozoa</taxon>
        <taxon>Platyhelminthes</taxon>
        <taxon>Rhabditophora</taxon>
        <taxon>Macrostomorpha</taxon>
        <taxon>Macrostomida</taxon>
        <taxon>Macrostomidae</taxon>
        <taxon>Macrostomum</taxon>
    </lineage>
</organism>
<keyword evidence="1" id="KW-1185">Reference proteome</keyword>
<sequence length="525" mass="58764">MCFQMELSWRAADSVSGIRKYSVLLARDSTGLSSIAGPFVTKHSSEKISGLSLEDGGRLFVIVTANNRAGLSANLTFGPITVDTSEPKFSGQLKTRSDSQLLVVCWGGGDFQDPESHVLEFEVGVGSRRNSTDIVPYRPVESAESQERSRAANISSVNSTCAVLRLQELDWNLIGEHTYHVSIRCTNGARLTTTVFAEPMVHTNRLPTQGIVMDEDPDANLENMFGVPHDIRYQLRADTLRSRWSGFKYATSFQTYFTKVSATNALGTVSATSNGVTVESRRAKLGLHPLNVLPPVADETRRYMVEMDFQSSLSTIRVQWTRPRPPLDVIFHTAYWSLERKRTHDWQTVEDFRRVAYNNDTVVLTNLHLKDGSMYRSLLKLCSERVCSEAEATPELMVLHTPPSPSDWSVNLEADNKTINLNMKEFNQFPSSEKNAISHYQWSLQHDGANILNWTDIDLPSSDSASKSIIIELPWPVRSTKCLQLAVRCFNRAGLSTIDRRQLRDCSAYDPKLIIDPTVIDAIGP</sequence>
<accession>A0A1I8GIZ0</accession>
<name>A0A1I8GIZ0_9PLAT</name>
<dbReference type="PANTHER" id="PTHR16897">
    <property type="entry name" value="OS10G0105400 PROTEIN"/>
    <property type="match status" value="1"/>
</dbReference>
<dbReference type="Proteomes" id="UP000095280">
    <property type="component" value="Unplaced"/>
</dbReference>
<reference evidence="2" key="1">
    <citation type="submission" date="2016-11" db="UniProtKB">
        <authorList>
            <consortium name="WormBaseParasite"/>
        </authorList>
    </citation>
    <scope>IDENTIFICATION</scope>
</reference>
<dbReference type="PANTHER" id="PTHR16897:SF2">
    <property type="entry name" value="OS03G0226600 PROTEIN"/>
    <property type="match status" value="1"/>
</dbReference>